<dbReference type="RefSeq" id="WP_158153847.1">
    <property type="nucleotide sequence ID" value="NZ_CP056030.1"/>
</dbReference>
<dbReference type="EMBL" id="CP056030">
    <property type="protein sequence ID" value="QKZ03453.1"/>
    <property type="molecule type" value="Genomic_DNA"/>
</dbReference>
<feature type="chain" id="PRO_5028920619" description="B3/B4 tRNA-binding domain-containing protein" evidence="1">
    <location>
        <begin position="22"/>
        <end position="223"/>
    </location>
</feature>
<dbReference type="KEGG" id="pez:HWQ56_06480"/>
<keyword evidence="1" id="KW-0732">Signal</keyword>
<name>A0A7D5D5V7_9PSED</name>
<dbReference type="InterPro" id="IPR005146">
    <property type="entry name" value="B3/B4_tRNA-bd"/>
</dbReference>
<dbReference type="Proteomes" id="UP000509568">
    <property type="component" value="Chromosome"/>
</dbReference>
<reference evidence="3 4" key="1">
    <citation type="submission" date="2020-06" db="EMBL/GenBank/DDBJ databases">
        <title>Pseudomonas eucalypticola sp. nov., an endophyte of Eucalyptus dunnii leaves with biocontrol ability of eucalyptus leaf blight.</title>
        <authorList>
            <person name="Liu Y."/>
            <person name="Song Z."/>
            <person name="Zeng H."/>
            <person name="Lu M."/>
            <person name="Wang X."/>
            <person name="Lian X."/>
            <person name="Zhang Q."/>
        </authorList>
    </citation>
    <scope>NUCLEOTIDE SEQUENCE [LARGE SCALE GENOMIC DNA]</scope>
    <source>
        <strain evidence="3 4">NP-1</strain>
    </source>
</reference>
<dbReference type="InterPro" id="IPR020825">
    <property type="entry name" value="Phe-tRNA_synthase-like_B3/B4"/>
</dbReference>
<evidence type="ECO:0000313" key="3">
    <source>
        <dbReference type="EMBL" id="QKZ03453.1"/>
    </source>
</evidence>
<protein>
    <recommendedName>
        <fullName evidence="2">B3/B4 tRNA-binding domain-containing protein</fullName>
    </recommendedName>
</protein>
<dbReference type="GO" id="GO:0003723">
    <property type="term" value="F:RNA binding"/>
    <property type="evidence" value="ECO:0007669"/>
    <property type="project" value="InterPro"/>
</dbReference>
<feature type="signal peptide" evidence="1">
    <location>
        <begin position="1"/>
        <end position="21"/>
    </location>
</feature>
<sequence length="223" mass="24107">MTANLIINPCAAALGAGNACAVVLENIQVNNDPGYVPLLTRNLNQVASHLDNLATNPIYDGFSRQLQEMGYPNAVAANEKLLKAFISRGVRSINNVVDAYNAIAIRHGVSIGVHTYEQAEDIHVFRAATPMKFRPLFAKKDATVAPGDLVYTCADALLACIGKTDADAHEFRLTDSSSRLVAVVLGHHDTPRAFNQRVLEELVDTLRETLPGLQHHFLPSAAA</sequence>
<dbReference type="GO" id="GO:0004826">
    <property type="term" value="F:phenylalanine-tRNA ligase activity"/>
    <property type="evidence" value="ECO:0007669"/>
    <property type="project" value="InterPro"/>
</dbReference>
<organism evidence="3 4">
    <name type="scientific">Pseudomonas eucalypticola</name>
    <dbReference type="NCBI Taxonomy" id="2599595"/>
    <lineage>
        <taxon>Bacteria</taxon>
        <taxon>Pseudomonadati</taxon>
        <taxon>Pseudomonadota</taxon>
        <taxon>Gammaproteobacteria</taxon>
        <taxon>Pseudomonadales</taxon>
        <taxon>Pseudomonadaceae</taxon>
        <taxon>Pseudomonas</taxon>
    </lineage>
</organism>
<evidence type="ECO:0000256" key="1">
    <source>
        <dbReference type="SAM" id="SignalP"/>
    </source>
</evidence>
<evidence type="ECO:0000313" key="4">
    <source>
        <dbReference type="Proteomes" id="UP000509568"/>
    </source>
</evidence>
<gene>
    <name evidence="3" type="ORF">HWQ56_06480</name>
</gene>
<accession>A0A7D5D5V7</accession>
<evidence type="ECO:0000259" key="2">
    <source>
        <dbReference type="Pfam" id="PF03483"/>
    </source>
</evidence>
<proteinExistence type="predicted"/>
<dbReference type="Gene3D" id="3.50.40.10">
    <property type="entry name" value="Phenylalanyl-trna Synthetase, Chain B, domain 3"/>
    <property type="match status" value="1"/>
</dbReference>
<dbReference type="SUPFAM" id="SSF56037">
    <property type="entry name" value="PheT/TilS domain"/>
    <property type="match status" value="1"/>
</dbReference>
<dbReference type="AlphaFoldDB" id="A0A7D5D5V7"/>
<keyword evidence="4" id="KW-1185">Reference proteome</keyword>
<dbReference type="Pfam" id="PF03483">
    <property type="entry name" value="B3_4"/>
    <property type="match status" value="1"/>
</dbReference>
<feature type="domain" description="B3/B4 tRNA-binding" evidence="2">
    <location>
        <begin position="76"/>
        <end position="171"/>
    </location>
</feature>